<organism evidence="11 12">
    <name type="scientific">Candidatus Beckwithbacteria bacterium CG23_combo_of_CG06-09_8_20_14_all_34_8</name>
    <dbReference type="NCBI Taxonomy" id="1974497"/>
    <lineage>
        <taxon>Bacteria</taxon>
        <taxon>Candidatus Beckwithiibacteriota</taxon>
    </lineage>
</organism>
<dbReference type="PRINTS" id="PR00126">
    <property type="entry name" value="ATPASEGAMMA"/>
</dbReference>
<dbReference type="NCBIfam" id="TIGR01146">
    <property type="entry name" value="ATPsyn_F1gamma"/>
    <property type="match status" value="1"/>
</dbReference>
<comment type="function">
    <text evidence="1 10">Produces ATP from ADP in the presence of a proton gradient across the membrane. The gamma chain is believed to be important in regulating ATPase activity and the flow of protons through the CF(0) complex.</text>
</comment>
<dbReference type="GO" id="GO:0005886">
    <property type="term" value="C:plasma membrane"/>
    <property type="evidence" value="ECO:0007669"/>
    <property type="project" value="UniProtKB-SubCell"/>
</dbReference>
<keyword evidence="10" id="KW-1003">Cell membrane</keyword>
<dbReference type="GO" id="GO:0005524">
    <property type="term" value="F:ATP binding"/>
    <property type="evidence" value="ECO:0007669"/>
    <property type="project" value="UniProtKB-UniRule"/>
</dbReference>
<keyword evidence="6 10" id="KW-0406">Ion transport</keyword>
<evidence type="ECO:0000256" key="10">
    <source>
        <dbReference type="HAMAP-Rule" id="MF_00815"/>
    </source>
</evidence>
<evidence type="ECO:0000256" key="6">
    <source>
        <dbReference type="ARBA" id="ARBA00023065"/>
    </source>
</evidence>
<keyword evidence="7 10" id="KW-0472">Membrane</keyword>
<comment type="subcellular location">
    <subcellularLocation>
        <location evidence="10">Cell membrane</location>
        <topology evidence="10">Peripheral membrane protein</topology>
    </subcellularLocation>
    <subcellularLocation>
        <location evidence="2">Membrane</location>
        <topology evidence="2">Peripheral membrane protein</topology>
    </subcellularLocation>
</comment>
<keyword evidence="9 10" id="KW-0066">ATP synthesis</keyword>
<evidence type="ECO:0000256" key="9">
    <source>
        <dbReference type="ARBA" id="ARBA00023310"/>
    </source>
</evidence>
<evidence type="ECO:0000256" key="7">
    <source>
        <dbReference type="ARBA" id="ARBA00023136"/>
    </source>
</evidence>
<evidence type="ECO:0000256" key="3">
    <source>
        <dbReference type="ARBA" id="ARBA00007681"/>
    </source>
</evidence>
<comment type="subunit">
    <text evidence="10">F-type ATPases have 2 components, CF(1) - the catalytic core - and CF(0) - the membrane proton channel. CF(1) has five subunits: alpha(3), beta(3), gamma(1), delta(1), epsilon(1). CF(0) has three main subunits: a, b and c.</text>
</comment>
<dbReference type="Proteomes" id="UP000229459">
    <property type="component" value="Unassembled WGS sequence"/>
</dbReference>
<accession>A0A2H0B7G5</accession>
<dbReference type="Pfam" id="PF00231">
    <property type="entry name" value="ATP-synt"/>
    <property type="match status" value="1"/>
</dbReference>
<gene>
    <name evidence="10 11" type="primary">atpG</name>
    <name evidence="11" type="ORF">COX08_00285</name>
</gene>
<name>A0A2H0B7G5_9BACT</name>
<protein>
    <recommendedName>
        <fullName evidence="10">ATP synthase gamma chain</fullName>
    </recommendedName>
    <alternativeName>
        <fullName evidence="10">ATP synthase F1 sector gamma subunit</fullName>
    </alternativeName>
    <alternativeName>
        <fullName evidence="10">F-ATPase gamma subunit</fullName>
    </alternativeName>
</protein>
<dbReference type="PANTHER" id="PTHR11693">
    <property type="entry name" value="ATP SYNTHASE GAMMA CHAIN"/>
    <property type="match status" value="1"/>
</dbReference>
<keyword evidence="8 10" id="KW-0139">CF(1)</keyword>
<dbReference type="EMBL" id="PCSR01000006">
    <property type="protein sequence ID" value="PIP53564.1"/>
    <property type="molecule type" value="Genomic_DNA"/>
</dbReference>
<dbReference type="AlphaFoldDB" id="A0A2H0B7G5"/>
<keyword evidence="4 10" id="KW-0813">Transport</keyword>
<dbReference type="InterPro" id="IPR035968">
    <property type="entry name" value="ATP_synth_F1_ATPase_gsu"/>
</dbReference>
<evidence type="ECO:0000256" key="4">
    <source>
        <dbReference type="ARBA" id="ARBA00022448"/>
    </source>
</evidence>
<proteinExistence type="inferred from homology"/>
<dbReference type="PANTHER" id="PTHR11693:SF22">
    <property type="entry name" value="ATP SYNTHASE SUBUNIT GAMMA, MITOCHONDRIAL"/>
    <property type="match status" value="1"/>
</dbReference>
<evidence type="ECO:0000256" key="8">
    <source>
        <dbReference type="ARBA" id="ARBA00023196"/>
    </source>
</evidence>
<dbReference type="Gene3D" id="1.10.287.80">
    <property type="entry name" value="ATP synthase, gamma subunit, helix hairpin domain"/>
    <property type="match status" value="1"/>
</dbReference>
<dbReference type="Gene3D" id="3.40.1380.10">
    <property type="match status" value="1"/>
</dbReference>
<evidence type="ECO:0000313" key="12">
    <source>
        <dbReference type="Proteomes" id="UP000229459"/>
    </source>
</evidence>
<reference evidence="11 12" key="1">
    <citation type="submission" date="2017-09" db="EMBL/GenBank/DDBJ databases">
        <title>Depth-based differentiation of microbial function through sediment-hosted aquifers and enrichment of novel symbionts in the deep terrestrial subsurface.</title>
        <authorList>
            <person name="Probst A.J."/>
            <person name="Ladd B."/>
            <person name="Jarett J.K."/>
            <person name="Geller-Mcgrath D.E."/>
            <person name="Sieber C.M."/>
            <person name="Emerson J.B."/>
            <person name="Anantharaman K."/>
            <person name="Thomas B.C."/>
            <person name="Malmstrom R."/>
            <person name="Stieglmeier M."/>
            <person name="Klingl A."/>
            <person name="Woyke T."/>
            <person name="Ryan C.M."/>
            <person name="Banfield J.F."/>
        </authorList>
    </citation>
    <scope>NUCLEOTIDE SEQUENCE [LARGE SCALE GENOMIC DNA]</scope>
    <source>
        <strain evidence="11">CG23_combo_of_CG06-09_8_20_14_all_34_8</strain>
    </source>
</reference>
<evidence type="ECO:0000256" key="5">
    <source>
        <dbReference type="ARBA" id="ARBA00022781"/>
    </source>
</evidence>
<dbReference type="CDD" id="cd12151">
    <property type="entry name" value="F1-ATPase_gamma"/>
    <property type="match status" value="1"/>
</dbReference>
<dbReference type="GO" id="GO:0046933">
    <property type="term" value="F:proton-transporting ATP synthase activity, rotational mechanism"/>
    <property type="evidence" value="ECO:0007669"/>
    <property type="project" value="UniProtKB-UniRule"/>
</dbReference>
<comment type="caution">
    <text evidence="11">The sequence shown here is derived from an EMBL/GenBank/DDBJ whole genome shotgun (WGS) entry which is preliminary data.</text>
</comment>
<evidence type="ECO:0000256" key="1">
    <source>
        <dbReference type="ARBA" id="ARBA00003456"/>
    </source>
</evidence>
<evidence type="ECO:0000313" key="11">
    <source>
        <dbReference type="EMBL" id="PIP53564.1"/>
    </source>
</evidence>
<dbReference type="InterPro" id="IPR000131">
    <property type="entry name" value="ATP_synth_F1_gsu"/>
</dbReference>
<evidence type="ECO:0000256" key="2">
    <source>
        <dbReference type="ARBA" id="ARBA00004170"/>
    </source>
</evidence>
<comment type="similarity">
    <text evidence="3 10">Belongs to the ATPase gamma chain family.</text>
</comment>
<dbReference type="HAMAP" id="MF_00815">
    <property type="entry name" value="ATP_synth_gamma_bact"/>
    <property type="match status" value="1"/>
</dbReference>
<dbReference type="SUPFAM" id="SSF52943">
    <property type="entry name" value="ATP synthase (F1-ATPase), gamma subunit"/>
    <property type="match status" value="1"/>
</dbReference>
<dbReference type="GO" id="GO:0042777">
    <property type="term" value="P:proton motive force-driven plasma membrane ATP synthesis"/>
    <property type="evidence" value="ECO:0007669"/>
    <property type="project" value="UniProtKB-UniRule"/>
</dbReference>
<keyword evidence="5 10" id="KW-0375">Hydrogen ion transport</keyword>
<sequence>MTYYLLILFDLASSRKILTRIKSAKNIAQITKAMQMVSASKMKKAQDLAINGEPYSQQLREILISLLSTATKFTHPLLETNKEADKDLCLFVTTNKGLCGGLNTNHFRDMMRWYRQNKQTDFVTIGKRGRMLMASLGANIVADFSDLTDTIEFTDAIPISQFILDEYNKHNYRRVYFSYNQFITTLSQKPTRLQLLPIDVNELKDSLGLLEELTEEETRKFEPKEYVIEPNKKQIINWLLPYFIELQLYHFLLENKASEHSARMVAMKNASENAKEVQNQLRLIYNRMRQQQVTFELADIITASMAV</sequence>
<dbReference type="GO" id="GO:0045259">
    <property type="term" value="C:proton-transporting ATP synthase complex"/>
    <property type="evidence" value="ECO:0007669"/>
    <property type="project" value="UniProtKB-KW"/>
</dbReference>